<feature type="compositionally biased region" description="Basic residues" evidence="1">
    <location>
        <begin position="731"/>
        <end position="740"/>
    </location>
</feature>
<dbReference type="PANTHER" id="PTHR21937:SF5">
    <property type="entry name" value="GENE 973-RELATED"/>
    <property type="match status" value="1"/>
</dbReference>
<dbReference type="Proteomes" id="UP000287033">
    <property type="component" value="Unassembled WGS sequence"/>
</dbReference>
<dbReference type="AlphaFoldDB" id="A0A401SZ10"/>
<feature type="compositionally biased region" description="Basic and acidic residues" evidence="1">
    <location>
        <begin position="656"/>
        <end position="683"/>
    </location>
</feature>
<accession>A0A401SZ10</accession>
<feature type="compositionally biased region" description="Basic and acidic residues" evidence="1">
    <location>
        <begin position="556"/>
        <end position="588"/>
    </location>
</feature>
<keyword evidence="3" id="KW-1185">Reference proteome</keyword>
<feature type="region of interest" description="Disordered" evidence="1">
    <location>
        <begin position="642"/>
        <end position="999"/>
    </location>
</feature>
<gene>
    <name evidence="2" type="ORF">chiPu_0014115</name>
</gene>
<feature type="region of interest" description="Disordered" evidence="1">
    <location>
        <begin position="556"/>
        <end position="603"/>
    </location>
</feature>
<feature type="compositionally biased region" description="Basic residues" evidence="1">
    <location>
        <begin position="428"/>
        <end position="441"/>
    </location>
</feature>
<comment type="caution">
    <text evidence="2">The sequence shown here is derived from an EMBL/GenBank/DDBJ whole genome shotgun (WGS) entry which is preliminary data.</text>
</comment>
<feature type="region of interest" description="Disordered" evidence="1">
    <location>
        <begin position="360"/>
        <end position="442"/>
    </location>
</feature>
<evidence type="ECO:0000256" key="1">
    <source>
        <dbReference type="SAM" id="MobiDB-lite"/>
    </source>
</evidence>
<feature type="compositionally biased region" description="Acidic residues" evidence="1">
    <location>
        <begin position="745"/>
        <end position="758"/>
    </location>
</feature>
<evidence type="ECO:0000313" key="3">
    <source>
        <dbReference type="Proteomes" id="UP000287033"/>
    </source>
</evidence>
<dbReference type="InterPro" id="IPR031440">
    <property type="entry name" value="DUF4670"/>
</dbReference>
<dbReference type="EMBL" id="BEZZ01000725">
    <property type="protein sequence ID" value="GCC35628.1"/>
    <property type="molecule type" value="Genomic_DNA"/>
</dbReference>
<dbReference type="PANTHER" id="PTHR21937">
    <property type="entry name" value="CCDC66 DOMAIN-CONTAINING PROTEIN"/>
    <property type="match status" value="1"/>
</dbReference>
<dbReference type="STRING" id="137246.A0A401SZ10"/>
<name>A0A401SZ10_CHIPU</name>
<feature type="compositionally biased region" description="Basic and acidic residues" evidence="1">
    <location>
        <begin position="409"/>
        <end position="420"/>
    </location>
</feature>
<feature type="compositionally biased region" description="Basic and acidic residues" evidence="1">
    <location>
        <begin position="707"/>
        <end position="721"/>
    </location>
</feature>
<sequence>MWNLSLLSRGCGDLANRKHKRLDVYLEDQDYFNWKAPSKSACVSPKPHNSEDFLHHHCQPVPPKTFSTRRGALVLYSEDLALQSWQHQHSVKWRHRVRVQLSTLQDLARAILAYGQRENGAGSMQVEPYLHFLIGHRNRSGNRKIRPGYSAKQYLACLAETCDPTLLYRLQCSGYTNKLNQLQGQSVDSLLQQQTKCDLSKAPRPYRANPCLPVADLYQSWPCLDEEDKEEQGEETIFDTGESCPATDNEVKGTQSDSSRPGVREILTNRESGAEGSNPQETSLYVLVTVPARELEQITEEADQVQATQQVFNTPLTSSLNRQQPAKARDQCHSSNLPGRPIIDSSQLCCQRSRGTYYGGPLAGARRVKGRPGDQCGSRQHVEPPASVSGQLKLPSIGSETGAGLQPRQEGDSSELERWKLPQIQRRSLARGRHAGKRRKGPIPEAARFTRRLILPPIIDVRPQREKGEDIHNEATEIKGKLGSPDSIEDSRMKGLDESTWINEEYPINTEEISVQNGGSVRISENNGQMESEERMVRFITIRIEENGTPLEGKLEASESQETFKMKGLDESTQMKEDYPISTEDRSSQDGGNVGISEKVTQKENEERDLKFIRIRIEENGDLLEGHRPLECDASGRKVGLITNQEPEGEEVNGAVHRDTKHLGDVHIETGDDIVFRSDRESGHSPGSYKRSQRGRARKAFRQGGRRRTDPDGDSSGKSESRSPGGGMKVNSHRRGRVKRQPSEDPSDLQDVVLDEDGNLTSAGSHRSPVSDPFLEGEVMRGRRRAARGSGYENSAAIPSLSGWSEPEPSSLSATDELEAMCGLHTVDDGRSPSRHRRSRLLLKDDHVVAVDSGTDAEDQEAELWNQQGKGNTGIKAKKKSKRNRGQNSPNQDPNAEDSDAMPSGSEELRSSRESNYGAALNKPPGPRRSLGLNKLSEARKLTDGDQESGPKGQPGPRGSLGPNNESNRNKGRAEFVVEEEKRLQRERQKEQEEEEELLKTMNEPQRMEYLRLKQIKEEREKEEMEERRRKDGERSSILMQEAMQEAIFLLHQKGLMERDLTFSRNLWAEFLGLERDQNITRPWVFSYFELINFLGLQTPVEEGTEESSHVGQWD</sequence>
<proteinExistence type="predicted"/>
<feature type="region of interest" description="Disordered" evidence="1">
    <location>
        <begin position="229"/>
        <end position="263"/>
    </location>
</feature>
<feature type="compositionally biased region" description="Basic and acidic residues" evidence="1">
    <location>
        <begin position="968"/>
        <end position="991"/>
    </location>
</feature>
<protein>
    <submittedName>
        <fullName evidence="2">Uncharacterized protein</fullName>
    </submittedName>
</protein>
<organism evidence="2 3">
    <name type="scientific">Chiloscyllium punctatum</name>
    <name type="common">Brownbanded bambooshark</name>
    <name type="synonym">Hemiscyllium punctatum</name>
    <dbReference type="NCBI Taxonomy" id="137246"/>
    <lineage>
        <taxon>Eukaryota</taxon>
        <taxon>Metazoa</taxon>
        <taxon>Chordata</taxon>
        <taxon>Craniata</taxon>
        <taxon>Vertebrata</taxon>
        <taxon>Chondrichthyes</taxon>
        <taxon>Elasmobranchii</taxon>
        <taxon>Galeomorphii</taxon>
        <taxon>Galeoidea</taxon>
        <taxon>Orectolobiformes</taxon>
        <taxon>Hemiscylliidae</taxon>
        <taxon>Chiloscyllium</taxon>
    </lineage>
</organism>
<feature type="compositionally biased region" description="Basic residues" evidence="1">
    <location>
        <begin position="691"/>
        <end position="706"/>
    </location>
</feature>
<dbReference type="OrthoDB" id="6162046at2759"/>
<evidence type="ECO:0000313" key="2">
    <source>
        <dbReference type="EMBL" id="GCC35628.1"/>
    </source>
</evidence>
<feature type="compositionally biased region" description="Basic residues" evidence="1">
    <location>
        <begin position="876"/>
        <end position="885"/>
    </location>
</feature>
<reference evidence="2 3" key="1">
    <citation type="journal article" date="2018" name="Nat. Ecol. Evol.">
        <title>Shark genomes provide insights into elasmobranch evolution and the origin of vertebrates.</title>
        <authorList>
            <person name="Hara Y"/>
            <person name="Yamaguchi K"/>
            <person name="Onimaru K"/>
            <person name="Kadota M"/>
            <person name="Koyanagi M"/>
            <person name="Keeley SD"/>
            <person name="Tatsumi K"/>
            <person name="Tanaka K"/>
            <person name="Motone F"/>
            <person name="Kageyama Y"/>
            <person name="Nozu R"/>
            <person name="Adachi N"/>
            <person name="Nishimura O"/>
            <person name="Nakagawa R"/>
            <person name="Tanegashima C"/>
            <person name="Kiyatake I"/>
            <person name="Matsumoto R"/>
            <person name="Murakumo K"/>
            <person name="Nishida K"/>
            <person name="Terakita A"/>
            <person name="Kuratani S"/>
            <person name="Sato K"/>
            <person name="Hyodo S Kuraku.S."/>
        </authorList>
    </citation>
    <scope>NUCLEOTIDE SEQUENCE [LARGE SCALE GENOMIC DNA]</scope>
</reference>